<dbReference type="Proteomes" id="UP001596055">
    <property type="component" value="Unassembled WGS sequence"/>
</dbReference>
<gene>
    <name evidence="2" type="ORF">ACFPQA_15640</name>
</gene>
<protein>
    <submittedName>
        <fullName evidence="2">Transporter substrate-binding domain-containing protein</fullName>
    </submittedName>
</protein>
<dbReference type="SUPFAM" id="SSF53850">
    <property type="entry name" value="Periplasmic binding protein-like II"/>
    <property type="match status" value="1"/>
</dbReference>
<keyword evidence="3" id="KW-1185">Reference proteome</keyword>
<comment type="caution">
    <text evidence="2">The sequence shown here is derived from an EMBL/GenBank/DDBJ whole genome shotgun (WGS) entry which is preliminary data.</text>
</comment>
<dbReference type="Gene3D" id="3.40.190.10">
    <property type="entry name" value="Periplasmic binding protein-like II"/>
    <property type="match status" value="2"/>
</dbReference>
<dbReference type="RefSeq" id="WP_248158502.1">
    <property type="nucleotide sequence ID" value="NZ_JAKZAJ010000004.1"/>
</dbReference>
<name>A0ABW0RP00_9GAMM</name>
<reference evidence="3" key="1">
    <citation type="journal article" date="2019" name="Int. J. Syst. Evol. Microbiol.">
        <title>The Global Catalogue of Microorganisms (GCM) 10K type strain sequencing project: providing services to taxonomists for standard genome sequencing and annotation.</title>
        <authorList>
            <consortium name="The Broad Institute Genomics Platform"/>
            <consortium name="The Broad Institute Genome Sequencing Center for Infectious Disease"/>
            <person name="Wu L."/>
            <person name="Ma J."/>
        </authorList>
    </citation>
    <scope>NUCLEOTIDE SEQUENCE [LARGE SCALE GENOMIC DNA]</scope>
    <source>
        <strain evidence="3">CGMCC 4.1799</strain>
    </source>
</reference>
<dbReference type="EMBL" id="JBHSNL010000006">
    <property type="protein sequence ID" value="MFC5546496.1"/>
    <property type="molecule type" value="Genomic_DNA"/>
</dbReference>
<organism evidence="2 3">
    <name type="scientific">Marinobacter koreensis</name>
    <dbReference type="NCBI Taxonomy" id="335974"/>
    <lineage>
        <taxon>Bacteria</taxon>
        <taxon>Pseudomonadati</taxon>
        <taxon>Pseudomonadota</taxon>
        <taxon>Gammaproteobacteria</taxon>
        <taxon>Pseudomonadales</taxon>
        <taxon>Marinobacteraceae</taxon>
        <taxon>Marinobacter</taxon>
    </lineage>
</organism>
<feature type="signal peptide" evidence="1">
    <location>
        <begin position="1"/>
        <end position="23"/>
    </location>
</feature>
<keyword evidence="1" id="KW-0732">Signal</keyword>
<accession>A0ABW0RP00</accession>
<proteinExistence type="predicted"/>
<sequence length="273" mass="31006">MTSIRSILSQSLLLLTLAIPAHATTTINVGVYNFPPIAQVNANNQATGLLGDLLDELEATHPDIRFHVVYTSPKRRYLDYDDGLFDVMFFESPEWEWEDKGALISPPILMDEELYVALKKPGRDLSFFDDIAERNIVAMAGYHYGFAGFETDNRKLEEKFHIEFSDSHRRNLELIKADRPSVAEVAIISYSYLQRDLAQNPEDWNRLLISDRPDQVYKLSVVARPDGPVTADDMMSLLAPLVANGRYRLLVEQWGLRLPPGFLGHFPDVPLND</sequence>
<evidence type="ECO:0000313" key="3">
    <source>
        <dbReference type="Proteomes" id="UP001596055"/>
    </source>
</evidence>
<evidence type="ECO:0000256" key="1">
    <source>
        <dbReference type="SAM" id="SignalP"/>
    </source>
</evidence>
<evidence type="ECO:0000313" key="2">
    <source>
        <dbReference type="EMBL" id="MFC5546496.1"/>
    </source>
</evidence>
<feature type="chain" id="PRO_5046635438" evidence="1">
    <location>
        <begin position="24"/>
        <end position="273"/>
    </location>
</feature>